<dbReference type="EMBL" id="UINC01001372">
    <property type="protein sequence ID" value="SUZ79050.1"/>
    <property type="molecule type" value="Genomic_DNA"/>
</dbReference>
<name>A0A381QJ88_9ZZZZ</name>
<protein>
    <submittedName>
        <fullName evidence="1">Uncharacterized protein</fullName>
    </submittedName>
</protein>
<gene>
    <name evidence="1" type="ORF">METZ01_LOCUS31904</name>
</gene>
<reference evidence="1" key="1">
    <citation type="submission" date="2018-05" db="EMBL/GenBank/DDBJ databases">
        <authorList>
            <person name="Lanie J.A."/>
            <person name="Ng W.-L."/>
            <person name="Kazmierczak K.M."/>
            <person name="Andrzejewski T.M."/>
            <person name="Davidsen T.M."/>
            <person name="Wayne K.J."/>
            <person name="Tettelin H."/>
            <person name="Glass J.I."/>
            <person name="Rusch D."/>
            <person name="Podicherti R."/>
            <person name="Tsui H.-C.T."/>
            <person name="Winkler M.E."/>
        </authorList>
    </citation>
    <scope>NUCLEOTIDE SEQUENCE</scope>
</reference>
<organism evidence="1">
    <name type="scientific">marine metagenome</name>
    <dbReference type="NCBI Taxonomy" id="408172"/>
    <lineage>
        <taxon>unclassified sequences</taxon>
        <taxon>metagenomes</taxon>
        <taxon>ecological metagenomes</taxon>
    </lineage>
</organism>
<sequence>MPSLPTAVMPVTSKVGRVCRHSDHVT</sequence>
<proteinExistence type="predicted"/>
<evidence type="ECO:0000313" key="1">
    <source>
        <dbReference type="EMBL" id="SUZ79050.1"/>
    </source>
</evidence>
<accession>A0A381QJ88</accession>
<dbReference type="AlphaFoldDB" id="A0A381QJ88"/>